<dbReference type="InterPro" id="IPR016164">
    <property type="entry name" value="FAD-linked_Oxase-like_C"/>
</dbReference>
<keyword evidence="3" id="KW-0285">Flavoprotein</keyword>
<evidence type="ECO:0000256" key="2">
    <source>
        <dbReference type="ARBA" id="ARBA00005466"/>
    </source>
</evidence>
<dbReference type="Gene3D" id="3.30.43.10">
    <property type="entry name" value="Uridine Diphospho-n-acetylenolpyruvylglucosamine Reductase, domain 2"/>
    <property type="match status" value="1"/>
</dbReference>
<dbReference type="InterPro" id="IPR016167">
    <property type="entry name" value="FAD-bd_PCMH_sub1"/>
</dbReference>
<dbReference type="AlphaFoldDB" id="A0A8J6ZV24"/>
<dbReference type="EMBL" id="JADEXS010000147">
    <property type="protein sequence ID" value="MBE9023290.1"/>
    <property type="molecule type" value="Genomic_DNA"/>
</dbReference>
<keyword evidence="4" id="KW-0274">FAD</keyword>
<dbReference type="PROSITE" id="PS00862">
    <property type="entry name" value="OX2_COVAL_FAD"/>
    <property type="match status" value="1"/>
</dbReference>
<evidence type="ECO:0000256" key="1">
    <source>
        <dbReference type="ARBA" id="ARBA00001974"/>
    </source>
</evidence>
<dbReference type="Pfam" id="PF01565">
    <property type="entry name" value="FAD_binding_4"/>
    <property type="match status" value="1"/>
</dbReference>
<dbReference type="Proteomes" id="UP000622533">
    <property type="component" value="Unassembled WGS sequence"/>
</dbReference>
<reference evidence="7" key="1">
    <citation type="submission" date="2020-10" db="EMBL/GenBank/DDBJ databases">
        <authorList>
            <person name="Castelo-Branco R."/>
            <person name="Eusebio N."/>
            <person name="Adriana R."/>
            <person name="Vieira A."/>
            <person name="Brugerolle De Fraissinette N."/>
            <person name="Rezende De Castro R."/>
            <person name="Schneider M.P."/>
            <person name="Vasconcelos V."/>
            <person name="Leao P.N."/>
        </authorList>
    </citation>
    <scope>NUCLEOTIDE SEQUENCE</scope>
    <source>
        <strain evidence="7">LEGE 12446</strain>
    </source>
</reference>
<comment type="similarity">
    <text evidence="2">Belongs to the oxygen-dependent FAD-linked oxidoreductase family.</text>
</comment>
<dbReference type="PROSITE" id="PS51387">
    <property type="entry name" value="FAD_PCMH"/>
    <property type="match status" value="1"/>
</dbReference>
<dbReference type="RefSeq" id="WP_193916841.1">
    <property type="nucleotide sequence ID" value="NZ_JADEXS020000001.1"/>
</dbReference>
<keyword evidence="8" id="KW-1185">Reference proteome</keyword>
<feature type="domain" description="FAD-binding PCMH-type" evidence="6">
    <location>
        <begin position="68"/>
        <end position="238"/>
    </location>
</feature>
<evidence type="ECO:0000256" key="3">
    <source>
        <dbReference type="ARBA" id="ARBA00022630"/>
    </source>
</evidence>
<dbReference type="InterPro" id="IPR016166">
    <property type="entry name" value="FAD-bd_PCMH"/>
</dbReference>
<dbReference type="PANTHER" id="PTHR13878:SF53">
    <property type="entry name" value="CYTOKININ DEHYDROGENASE 6"/>
    <property type="match status" value="1"/>
</dbReference>
<evidence type="ECO:0000313" key="8">
    <source>
        <dbReference type="Proteomes" id="UP000622533"/>
    </source>
</evidence>
<dbReference type="Pfam" id="PF09265">
    <property type="entry name" value="Cytokin-bind"/>
    <property type="match status" value="1"/>
</dbReference>
<protein>
    <submittedName>
        <fullName evidence="7">FAD-binding protein</fullName>
    </submittedName>
</protein>
<dbReference type="InterPro" id="IPR006093">
    <property type="entry name" value="Oxy_OxRdtase_FAD_BS"/>
</dbReference>
<dbReference type="InterPro" id="IPR016169">
    <property type="entry name" value="FAD-bd_PCMH_sub2"/>
</dbReference>
<evidence type="ECO:0000259" key="6">
    <source>
        <dbReference type="PROSITE" id="PS51387"/>
    </source>
</evidence>
<evidence type="ECO:0000256" key="5">
    <source>
        <dbReference type="ARBA" id="ARBA00023002"/>
    </source>
</evidence>
<dbReference type="SUPFAM" id="SSF56176">
    <property type="entry name" value="FAD-binding/transporter-associated domain-like"/>
    <property type="match status" value="1"/>
</dbReference>
<accession>A0A8J6ZV24</accession>
<dbReference type="Gene3D" id="3.30.465.10">
    <property type="match status" value="1"/>
</dbReference>
<sequence length="487" mass="53689">MGQNTSRRSVLRGLITSTIVIGFDLTTRSWVTSASATSVFESLPPLDGVLYTDNATLADASIDFGNIVHRQPLAVLKPGSIEDIVQIIQFARTYKLKVAPRGQGHSTYGQSQVEAGIVIDLSTLNKIHFIGTDRAIVDAGVVWSQLLQQTLVQGLTPPVLTDYIELSIGGTLSVGGIGGATHRYGVQVDNVLELKVVTGIGHLETCSLSYNRNLWEAVLAGLGQCGIIVQATIKLIPATTNARVFQLYYDDLATFTRDQREIINDERFNYVEGQLVSNNAGGWRYLLEAASFYSPPSVPNNSLLLAGLNYTRGTQQIEDKTYFDFLNRLAPTVAFLKSIGVWSYPHPWLNLFVSGSAVNSFVGEVAANLTLADTGQGPILLYPVKTKRFGLPNFRVPNEKVVFLFAILRTAVPPDNSVITKMLNDNRRLFEQNRDLGGYQYPVNALSFSKKDWQQHFRPVWGNLVSAKRRYDPDNLLTPSQGIFVNC</sequence>
<name>A0A8J6ZV24_DESMC</name>
<dbReference type="InterPro" id="IPR050432">
    <property type="entry name" value="FAD-linked_Oxidoreductases_BP"/>
</dbReference>
<dbReference type="InterPro" id="IPR015345">
    <property type="entry name" value="Cytokinin_DH_FAD/cytokin-bd"/>
</dbReference>
<dbReference type="GO" id="GO:0009690">
    <property type="term" value="P:cytokinin metabolic process"/>
    <property type="evidence" value="ECO:0007669"/>
    <property type="project" value="InterPro"/>
</dbReference>
<dbReference type="GO" id="GO:0019139">
    <property type="term" value="F:cytokinin dehydrogenase activity"/>
    <property type="evidence" value="ECO:0007669"/>
    <property type="project" value="InterPro"/>
</dbReference>
<comment type="caution">
    <text evidence="7">The sequence shown here is derived from an EMBL/GenBank/DDBJ whole genome shotgun (WGS) entry which is preliminary data.</text>
</comment>
<dbReference type="SUPFAM" id="SSF55103">
    <property type="entry name" value="FAD-linked oxidases, C-terminal domain"/>
    <property type="match status" value="1"/>
</dbReference>
<dbReference type="InterPro" id="IPR006094">
    <property type="entry name" value="Oxid_FAD_bind_N"/>
</dbReference>
<dbReference type="PANTHER" id="PTHR13878">
    <property type="entry name" value="GULONOLACTONE OXIDASE"/>
    <property type="match status" value="1"/>
</dbReference>
<evidence type="ECO:0000313" key="7">
    <source>
        <dbReference type="EMBL" id="MBE9023290.1"/>
    </source>
</evidence>
<dbReference type="Gene3D" id="3.40.462.10">
    <property type="entry name" value="FAD-linked oxidases, C-terminal domain"/>
    <property type="match status" value="1"/>
</dbReference>
<dbReference type="GO" id="GO:0071949">
    <property type="term" value="F:FAD binding"/>
    <property type="evidence" value="ECO:0007669"/>
    <property type="project" value="InterPro"/>
</dbReference>
<proteinExistence type="inferred from homology"/>
<dbReference type="InterPro" id="IPR016170">
    <property type="entry name" value="Cytok_DH_C_sf"/>
</dbReference>
<organism evidence="7 8">
    <name type="scientific">Desmonostoc muscorum LEGE 12446</name>
    <dbReference type="NCBI Taxonomy" id="1828758"/>
    <lineage>
        <taxon>Bacteria</taxon>
        <taxon>Bacillati</taxon>
        <taxon>Cyanobacteriota</taxon>
        <taxon>Cyanophyceae</taxon>
        <taxon>Nostocales</taxon>
        <taxon>Nostocaceae</taxon>
        <taxon>Desmonostoc</taxon>
    </lineage>
</organism>
<dbReference type="InterPro" id="IPR036318">
    <property type="entry name" value="FAD-bd_PCMH-like_sf"/>
</dbReference>
<comment type="cofactor">
    <cofactor evidence="1">
        <name>FAD</name>
        <dbReference type="ChEBI" id="CHEBI:57692"/>
    </cofactor>
</comment>
<keyword evidence="5" id="KW-0560">Oxidoreductase</keyword>
<evidence type="ECO:0000256" key="4">
    <source>
        <dbReference type="ARBA" id="ARBA00022827"/>
    </source>
</evidence>
<gene>
    <name evidence="7" type="ORF">IQ276_12895</name>
</gene>